<dbReference type="InterPro" id="IPR025493">
    <property type="entry name" value="DUF4384"/>
</dbReference>
<sequence>MKNLQIIFRSFDSTWARLLTSTLILILYLCTIALMPGYSSSLSWAEGMGETINDSSSQSSSQSWWGDLDLDEAVVRLTEMLVEQGKLEGQPVLISSNDLYDAKTGLSLPLATQLRSKLITEMKKQGVRALLPGADDEKFMILQGTWQKQGKDLAIDLKVMKLGTYGPEAVASASEKILLNKIDADALTPDRESWARYLVRKLEQHAPDPGSRKVHLRDFKVKSKKCSSDLGPYLTGWLRPALAEGRMFVPLDQQRALKGLSTNTLRTRGTRAIRPNLPGPDVGTSLTADLLKADGEIKGVAWLYEKKVEVQVRVTGRKGQQITAASADIPSGLFPADLLKPDPSTPGSKPLSLKTGTEGISKGGLRVELTTTRGEGRPLYHKDEHIRFLIRLNRSAWVYLFDLDPNGNATLLYPVDENGRLDRNGKCGSLPPPGTPLVLPEDGCSYDLVVTEPYGTDRVWAVAAEFPIEFPAELKGEWAKSDFLVKCLRSQGLSKKGAYAEAEVELMTGP</sequence>
<dbReference type="EMBL" id="JACNIG010000396">
    <property type="protein sequence ID" value="MBC8434181.1"/>
    <property type="molecule type" value="Genomic_DNA"/>
</dbReference>
<organism evidence="3 4">
    <name type="scientific">Candidatus Desulfatibia vada</name>
    <dbReference type="NCBI Taxonomy" id="2841696"/>
    <lineage>
        <taxon>Bacteria</taxon>
        <taxon>Pseudomonadati</taxon>
        <taxon>Thermodesulfobacteriota</taxon>
        <taxon>Desulfobacteria</taxon>
        <taxon>Desulfobacterales</taxon>
        <taxon>Desulfobacterales incertae sedis</taxon>
        <taxon>Candidatus Desulfatibia</taxon>
    </lineage>
</organism>
<dbReference type="Pfam" id="PF14326">
    <property type="entry name" value="DUF4384"/>
    <property type="match status" value="1"/>
</dbReference>
<feature type="domain" description="DUF4384" evidence="2">
    <location>
        <begin position="380"/>
        <end position="465"/>
    </location>
</feature>
<dbReference type="AlphaFoldDB" id="A0A8J6TP45"/>
<gene>
    <name evidence="3" type="ORF">H8D96_19915</name>
</gene>
<reference evidence="3 4" key="1">
    <citation type="submission" date="2020-08" db="EMBL/GenBank/DDBJ databases">
        <title>Bridging the membrane lipid divide: bacteria of the FCB group superphylum have the potential to synthesize archaeal ether lipids.</title>
        <authorList>
            <person name="Villanueva L."/>
            <person name="Von Meijenfeldt F.A.B."/>
            <person name="Westbye A.B."/>
            <person name="Yadav S."/>
            <person name="Hopmans E.C."/>
            <person name="Dutilh B.E."/>
            <person name="Sinninghe Damste J.S."/>
        </authorList>
    </citation>
    <scope>NUCLEOTIDE SEQUENCE [LARGE SCALE GENOMIC DNA]</scope>
    <source>
        <strain evidence="3">NIOZ-UU17</strain>
    </source>
</reference>
<accession>A0A8J6TP45</accession>
<comment type="caution">
    <text evidence="3">The sequence shown here is derived from an EMBL/GenBank/DDBJ whole genome shotgun (WGS) entry which is preliminary data.</text>
</comment>
<name>A0A8J6TP45_9BACT</name>
<evidence type="ECO:0000313" key="4">
    <source>
        <dbReference type="Proteomes" id="UP000605201"/>
    </source>
</evidence>
<evidence type="ECO:0000313" key="3">
    <source>
        <dbReference type="EMBL" id="MBC8434181.1"/>
    </source>
</evidence>
<protein>
    <submittedName>
        <fullName evidence="3">DUF4384 domain-containing protein</fullName>
    </submittedName>
</protein>
<evidence type="ECO:0000259" key="2">
    <source>
        <dbReference type="Pfam" id="PF14326"/>
    </source>
</evidence>
<dbReference type="Proteomes" id="UP000605201">
    <property type="component" value="Unassembled WGS sequence"/>
</dbReference>
<evidence type="ECO:0000256" key="1">
    <source>
        <dbReference type="SAM" id="MobiDB-lite"/>
    </source>
</evidence>
<proteinExistence type="predicted"/>
<feature type="region of interest" description="Disordered" evidence="1">
    <location>
        <begin position="336"/>
        <end position="357"/>
    </location>
</feature>